<evidence type="ECO:0000256" key="10">
    <source>
        <dbReference type="ARBA" id="ARBA00034104"/>
    </source>
</evidence>
<dbReference type="OMA" id="MRVVSIC"/>
<keyword evidence="7" id="KW-0628">Postsynaptic cell membrane</keyword>
<evidence type="ECO:0000256" key="4">
    <source>
        <dbReference type="ARBA" id="ARBA00023018"/>
    </source>
</evidence>
<dbReference type="Gene3D" id="1.20.58.390">
    <property type="entry name" value="Neurotransmitter-gated ion-channel transmembrane domain"/>
    <property type="match status" value="1"/>
</dbReference>
<dbReference type="Ensembl" id="ENSACLT00000040143.2">
    <property type="protein sequence ID" value="ENSACLP00000039213.2"/>
    <property type="gene ID" value="ENSACLG00000026449.2"/>
</dbReference>
<evidence type="ECO:0000256" key="3">
    <source>
        <dbReference type="ARBA" id="ARBA00022729"/>
    </source>
</evidence>
<evidence type="ECO:0000313" key="13">
    <source>
        <dbReference type="Ensembl" id="ENSACLP00000039213.2"/>
    </source>
</evidence>
<keyword evidence="11" id="KW-0812">Transmembrane</keyword>
<evidence type="ECO:0000256" key="7">
    <source>
        <dbReference type="ARBA" id="ARBA00023257"/>
    </source>
</evidence>
<dbReference type="GO" id="GO:0045211">
    <property type="term" value="C:postsynaptic membrane"/>
    <property type="evidence" value="ECO:0007669"/>
    <property type="project" value="UniProtKB-SubCell"/>
</dbReference>
<keyword evidence="3" id="KW-0732">Signal</keyword>
<accession>A0A3P8RB88</accession>
<dbReference type="InterPro" id="IPR006029">
    <property type="entry name" value="Neurotrans-gated_channel_TM"/>
</dbReference>
<evidence type="ECO:0000256" key="6">
    <source>
        <dbReference type="ARBA" id="ARBA00023170"/>
    </source>
</evidence>
<feature type="transmembrane region" description="Helical" evidence="11">
    <location>
        <begin position="181"/>
        <end position="202"/>
    </location>
</feature>
<keyword evidence="8" id="KW-1071">Ligand-gated ion channel</keyword>
<evidence type="ECO:0000256" key="5">
    <source>
        <dbReference type="ARBA" id="ARBA00023065"/>
    </source>
</evidence>
<reference evidence="13" key="3">
    <citation type="submission" date="2025-09" db="UniProtKB">
        <authorList>
            <consortium name="Ensembl"/>
        </authorList>
    </citation>
    <scope>IDENTIFICATION</scope>
</reference>
<dbReference type="SUPFAM" id="SSF90112">
    <property type="entry name" value="Neurotransmitter-gated ion-channel transmembrane pore"/>
    <property type="match status" value="1"/>
</dbReference>
<keyword evidence="5" id="KW-0406">Ion transport</keyword>
<keyword evidence="11" id="KW-0472">Membrane</keyword>
<evidence type="ECO:0000256" key="1">
    <source>
        <dbReference type="ARBA" id="ARBA00022448"/>
    </source>
</evidence>
<feature type="transmembrane region" description="Helical" evidence="11">
    <location>
        <begin position="20"/>
        <end position="39"/>
    </location>
</feature>
<feature type="transmembrane region" description="Helical" evidence="11">
    <location>
        <begin position="51"/>
        <end position="74"/>
    </location>
</feature>
<evidence type="ECO:0000256" key="9">
    <source>
        <dbReference type="ARBA" id="ARBA00023303"/>
    </source>
</evidence>
<dbReference type="InterPro" id="IPR036719">
    <property type="entry name" value="Neuro-gated_channel_TM_sf"/>
</dbReference>
<keyword evidence="4" id="KW-0770">Synapse</keyword>
<keyword evidence="1" id="KW-0813">Transport</keyword>
<proteinExistence type="predicted"/>
<dbReference type="FunFam" id="1.20.58.390:FF:000120">
    <property type="entry name" value="5-hydroxytryptamine receptor 3A"/>
    <property type="match status" value="1"/>
</dbReference>
<organism evidence="13 14">
    <name type="scientific">Astatotilapia calliptera</name>
    <name type="common">Eastern happy</name>
    <name type="synonym">Chromis callipterus</name>
    <dbReference type="NCBI Taxonomy" id="8154"/>
    <lineage>
        <taxon>Eukaryota</taxon>
        <taxon>Metazoa</taxon>
        <taxon>Chordata</taxon>
        <taxon>Craniata</taxon>
        <taxon>Vertebrata</taxon>
        <taxon>Euteleostomi</taxon>
        <taxon>Actinopterygii</taxon>
        <taxon>Neopterygii</taxon>
        <taxon>Teleostei</taxon>
        <taxon>Neoteleostei</taxon>
        <taxon>Acanthomorphata</taxon>
        <taxon>Ovalentaria</taxon>
        <taxon>Cichlomorphae</taxon>
        <taxon>Cichliformes</taxon>
        <taxon>Cichlidae</taxon>
        <taxon>African cichlids</taxon>
        <taxon>Pseudocrenilabrinae</taxon>
        <taxon>Haplochromini</taxon>
        <taxon>Astatotilapia</taxon>
    </lineage>
</organism>
<dbReference type="GeneTree" id="ENSGT00940000164221"/>
<keyword evidence="6" id="KW-0675">Receptor</keyword>
<keyword evidence="2" id="KW-1003">Cell membrane</keyword>
<evidence type="ECO:0000313" key="14">
    <source>
        <dbReference type="Proteomes" id="UP000265100"/>
    </source>
</evidence>
<comment type="subcellular location">
    <subcellularLocation>
        <location evidence="10">Postsynaptic cell membrane</location>
        <topology evidence="10">Multi-pass membrane protein</topology>
    </subcellularLocation>
</comment>
<gene>
    <name evidence="13" type="primary">HTR3A</name>
</gene>
<dbReference type="CDD" id="cd19063">
    <property type="entry name" value="LGIC_TM_5-HT3"/>
    <property type="match status" value="1"/>
</dbReference>
<dbReference type="InterPro" id="IPR038050">
    <property type="entry name" value="Neuro_actylchol_rec"/>
</dbReference>
<keyword evidence="9" id="KW-0407">Ion channel</keyword>
<dbReference type="Proteomes" id="UP000265100">
    <property type="component" value="Chromosome 15"/>
</dbReference>
<feature type="domain" description="Neurotransmitter-gated ion-channel transmembrane" evidence="12">
    <location>
        <begin position="3"/>
        <end position="113"/>
    </location>
</feature>
<sequence>MLIDILSFYLPPHSVDRASFKMTLILGYTVFLLIMNDLLPSTANGTPIIGIYFSVCLALMVISLLETVIITNVLHHNSLKYREVPKWVRIVVLKHIANLICYRWPEDIQPPSTPQKDKPGNSNGSSGPWIIQPASRAPDQHPVTWANVLFCIKLKDICGESQLLDQWCHVGYVLDFLLFRIYLLIISCYAMVIVTMWCIWITQT</sequence>
<keyword evidence="11" id="KW-1133">Transmembrane helix</keyword>
<evidence type="ECO:0000256" key="8">
    <source>
        <dbReference type="ARBA" id="ARBA00023286"/>
    </source>
</evidence>
<evidence type="ECO:0000256" key="11">
    <source>
        <dbReference type="SAM" id="Phobius"/>
    </source>
</evidence>
<reference evidence="13" key="1">
    <citation type="submission" date="2018-05" db="EMBL/GenBank/DDBJ databases">
        <authorList>
            <person name="Datahose"/>
        </authorList>
    </citation>
    <scope>NUCLEOTIDE SEQUENCE</scope>
</reference>
<name>A0A3P8RB88_ASTCA</name>
<dbReference type="STRING" id="8154.ENSACLP00000039213"/>
<protein>
    <recommendedName>
        <fullName evidence="12">Neurotransmitter-gated ion-channel transmembrane domain-containing protein</fullName>
    </recommendedName>
</protein>
<evidence type="ECO:0000259" key="12">
    <source>
        <dbReference type="Pfam" id="PF02932"/>
    </source>
</evidence>
<dbReference type="InterPro" id="IPR049944">
    <property type="entry name" value="LGIC_TM_5-HT3"/>
</dbReference>
<dbReference type="Pfam" id="PF02932">
    <property type="entry name" value="Neur_chan_memb"/>
    <property type="match status" value="1"/>
</dbReference>
<reference evidence="13" key="2">
    <citation type="submission" date="2025-08" db="UniProtKB">
        <authorList>
            <consortium name="Ensembl"/>
        </authorList>
    </citation>
    <scope>IDENTIFICATION</scope>
</reference>
<keyword evidence="14" id="KW-1185">Reference proteome</keyword>
<dbReference type="AlphaFoldDB" id="A0A3P8RB88"/>
<evidence type="ECO:0000256" key="2">
    <source>
        <dbReference type="ARBA" id="ARBA00022475"/>
    </source>
</evidence>
<dbReference type="GO" id="GO:0034220">
    <property type="term" value="P:monoatomic ion transmembrane transport"/>
    <property type="evidence" value="ECO:0007669"/>
    <property type="project" value="UniProtKB-KW"/>
</dbReference>